<comment type="similarity">
    <text evidence="1">Belongs to the EamA transporter family.</text>
</comment>
<dbReference type="PANTHER" id="PTHR22911">
    <property type="entry name" value="ACYL-MALONYL CONDENSING ENZYME-RELATED"/>
    <property type="match status" value="1"/>
</dbReference>
<feature type="domain" description="EamA" evidence="3">
    <location>
        <begin position="144"/>
        <end position="278"/>
    </location>
</feature>
<keyword evidence="5" id="KW-1185">Reference proteome</keyword>
<dbReference type="PANTHER" id="PTHR22911:SF76">
    <property type="entry name" value="EAMA DOMAIN-CONTAINING PROTEIN"/>
    <property type="match status" value="1"/>
</dbReference>
<reference evidence="5" key="1">
    <citation type="journal article" date="2019" name="Int. J. Syst. Evol. Microbiol.">
        <title>The Global Catalogue of Microorganisms (GCM) 10K type strain sequencing project: providing services to taxonomists for standard genome sequencing and annotation.</title>
        <authorList>
            <consortium name="The Broad Institute Genomics Platform"/>
            <consortium name="The Broad Institute Genome Sequencing Center for Infectious Disease"/>
            <person name="Wu L."/>
            <person name="Ma J."/>
        </authorList>
    </citation>
    <scope>NUCLEOTIDE SEQUENCE [LARGE SCALE GENOMIC DNA]</scope>
    <source>
        <strain evidence="5">CCUG 50347</strain>
    </source>
</reference>
<dbReference type="InterPro" id="IPR000620">
    <property type="entry name" value="EamA_dom"/>
</dbReference>
<dbReference type="SUPFAM" id="SSF103481">
    <property type="entry name" value="Multidrug resistance efflux transporter EmrE"/>
    <property type="match status" value="2"/>
</dbReference>
<feature type="transmembrane region" description="Helical" evidence="2">
    <location>
        <begin position="34"/>
        <end position="52"/>
    </location>
</feature>
<feature type="transmembrane region" description="Helical" evidence="2">
    <location>
        <begin position="143"/>
        <end position="165"/>
    </location>
</feature>
<feature type="transmembrane region" description="Helical" evidence="2">
    <location>
        <begin position="88"/>
        <end position="106"/>
    </location>
</feature>
<evidence type="ECO:0000313" key="5">
    <source>
        <dbReference type="Proteomes" id="UP001595909"/>
    </source>
</evidence>
<proteinExistence type="inferred from homology"/>
<dbReference type="EMBL" id="JBHSIM010000040">
    <property type="protein sequence ID" value="MFC4834618.1"/>
    <property type="molecule type" value="Genomic_DNA"/>
</dbReference>
<organism evidence="4 5">
    <name type="scientific">Actinomycetospora chibensis</name>
    <dbReference type="NCBI Taxonomy" id="663606"/>
    <lineage>
        <taxon>Bacteria</taxon>
        <taxon>Bacillati</taxon>
        <taxon>Actinomycetota</taxon>
        <taxon>Actinomycetes</taxon>
        <taxon>Pseudonocardiales</taxon>
        <taxon>Pseudonocardiaceae</taxon>
        <taxon>Actinomycetospora</taxon>
    </lineage>
</organism>
<comment type="caution">
    <text evidence="4">The sequence shown here is derived from an EMBL/GenBank/DDBJ whole genome shotgun (WGS) entry which is preliminary data.</text>
</comment>
<evidence type="ECO:0000256" key="2">
    <source>
        <dbReference type="SAM" id="Phobius"/>
    </source>
</evidence>
<feature type="transmembrane region" description="Helical" evidence="2">
    <location>
        <begin position="231"/>
        <end position="253"/>
    </location>
</feature>
<feature type="domain" description="EamA" evidence="3">
    <location>
        <begin position="7"/>
        <end position="131"/>
    </location>
</feature>
<evidence type="ECO:0000256" key="1">
    <source>
        <dbReference type="ARBA" id="ARBA00007362"/>
    </source>
</evidence>
<keyword evidence="2" id="KW-0472">Membrane</keyword>
<keyword evidence="2" id="KW-1133">Transmembrane helix</keyword>
<sequence length="284" mass="28301">MLAEAGLLLLAVVGISFSAPLAAAAAVPSLAIAFWRTAMASVVLAPVVGARPDRRRVGARDTRTCALAGVLLAVHFGTWVPSLVLTSVATSTALVCTAPLWTAVLTRVRGGPVAGAEWAGVAVALAGVLLVAGVDLAGSPRALLGDALALVGGLAMAGYLLVGAAARERLATSTYTLLCYATAALVLLAVVVVAGVPLAGWPAAGWLSLVAITLCGQFLGHSLLNRALRTVGAPVVAVVSLLEVPGAALVAALWLGERLAPGTLVGLVVLLGGVALVVRGSRRA</sequence>
<dbReference type="InterPro" id="IPR037185">
    <property type="entry name" value="EmrE-like"/>
</dbReference>
<name>A0ABV9RK66_9PSEU</name>
<feature type="transmembrane region" description="Helical" evidence="2">
    <location>
        <begin position="118"/>
        <end position="137"/>
    </location>
</feature>
<feature type="transmembrane region" description="Helical" evidence="2">
    <location>
        <begin position="259"/>
        <end position="278"/>
    </location>
</feature>
<dbReference type="Pfam" id="PF00892">
    <property type="entry name" value="EamA"/>
    <property type="match status" value="2"/>
</dbReference>
<gene>
    <name evidence="4" type="ORF">ACFPEL_19555</name>
</gene>
<dbReference type="RefSeq" id="WP_274187810.1">
    <property type="nucleotide sequence ID" value="NZ_BAABHN010000040.1"/>
</dbReference>
<feature type="transmembrane region" description="Helical" evidence="2">
    <location>
        <begin position="204"/>
        <end position="224"/>
    </location>
</feature>
<accession>A0ABV9RK66</accession>
<evidence type="ECO:0000313" key="4">
    <source>
        <dbReference type="EMBL" id="MFC4834618.1"/>
    </source>
</evidence>
<keyword evidence="2" id="KW-0812">Transmembrane</keyword>
<feature type="transmembrane region" description="Helical" evidence="2">
    <location>
        <begin position="177"/>
        <end position="198"/>
    </location>
</feature>
<dbReference type="Proteomes" id="UP001595909">
    <property type="component" value="Unassembled WGS sequence"/>
</dbReference>
<feature type="transmembrane region" description="Helical" evidence="2">
    <location>
        <begin position="64"/>
        <end position="82"/>
    </location>
</feature>
<protein>
    <submittedName>
        <fullName evidence="4">DMT family transporter</fullName>
    </submittedName>
</protein>
<evidence type="ECO:0000259" key="3">
    <source>
        <dbReference type="Pfam" id="PF00892"/>
    </source>
</evidence>